<accession>A0A9W8HQW0</accession>
<dbReference type="PANTHER" id="PTHR16040:SF7">
    <property type="entry name" value="AUSTRALIN, ISOFORM A-RELATED"/>
    <property type="match status" value="1"/>
</dbReference>
<dbReference type="AlphaFoldDB" id="A0A9W8HQW0"/>
<gene>
    <name evidence="12" type="ORF">H4R20_005879</name>
</gene>
<name>A0A9W8HQW0_9FUNG</name>
<evidence type="ECO:0000256" key="2">
    <source>
        <dbReference type="ARBA" id="ARBA00004584"/>
    </source>
</evidence>
<evidence type="ECO:0000256" key="6">
    <source>
        <dbReference type="ARBA" id="ARBA00022776"/>
    </source>
</evidence>
<feature type="compositionally biased region" description="Basic and acidic residues" evidence="10">
    <location>
        <begin position="33"/>
        <end position="43"/>
    </location>
</feature>
<keyword evidence="5" id="KW-0132">Cell division</keyword>
<comment type="similarity">
    <text evidence="3">Belongs to the borealin family.</text>
</comment>
<keyword evidence="7" id="KW-0539">Nucleus</keyword>
<evidence type="ECO:0000256" key="10">
    <source>
        <dbReference type="SAM" id="MobiDB-lite"/>
    </source>
</evidence>
<dbReference type="InterPro" id="IPR018867">
    <property type="entry name" value="Cell_div_borealin"/>
</dbReference>
<keyword evidence="4" id="KW-0158">Chromosome</keyword>
<organism evidence="12 13">
    <name type="scientific">Coemansia guatemalensis</name>
    <dbReference type="NCBI Taxonomy" id="2761395"/>
    <lineage>
        <taxon>Eukaryota</taxon>
        <taxon>Fungi</taxon>
        <taxon>Fungi incertae sedis</taxon>
        <taxon>Zoopagomycota</taxon>
        <taxon>Kickxellomycotina</taxon>
        <taxon>Kickxellomycetes</taxon>
        <taxon>Kickxellales</taxon>
        <taxon>Kickxellaceae</taxon>
        <taxon>Coemansia</taxon>
    </lineage>
</organism>
<reference evidence="12" key="1">
    <citation type="submission" date="2022-07" db="EMBL/GenBank/DDBJ databases">
        <title>Phylogenomic reconstructions and comparative analyses of Kickxellomycotina fungi.</title>
        <authorList>
            <person name="Reynolds N.K."/>
            <person name="Stajich J.E."/>
            <person name="Barry K."/>
            <person name="Grigoriev I.V."/>
            <person name="Crous P."/>
            <person name="Smith M.E."/>
        </authorList>
    </citation>
    <scope>NUCLEOTIDE SEQUENCE</scope>
    <source>
        <strain evidence="12">NRRL 1565</strain>
    </source>
</reference>
<comment type="caution">
    <text evidence="12">The sequence shown here is derived from an EMBL/GenBank/DDBJ whole genome shotgun (WGS) entry which is preliminary data.</text>
</comment>
<dbReference type="OrthoDB" id="2392550at2759"/>
<evidence type="ECO:0000313" key="13">
    <source>
        <dbReference type="Proteomes" id="UP001140094"/>
    </source>
</evidence>
<dbReference type="PANTHER" id="PTHR16040">
    <property type="entry name" value="AUSTRALIN, ISOFORM A-RELATED"/>
    <property type="match status" value="1"/>
</dbReference>
<evidence type="ECO:0000256" key="9">
    <source>
        <dbReference type="ARBA" id="ARBA00023328"/>
    </source>
</evidence>
<keyword evidence="8" id="KW-0131">Cell cycle</keyword>
<keyword evidence="9" id="KW-0137">Centromere</keyword>
<evidence type="ECO:0000256" key="8">
    <source>
        <dbReference type="ARBA" id="ARBA00023306"/>
    </source>
</evidence>
<evidence type="ECO:0000313" key="12">
    <source>
        <dbReference type="EMBL" id="KAJ2795430.1"/>
    </source>
</evidence>
<dbReference type="GO" id="GO:0051301">
    <property type="term" value="P:cell division"/>
    <property type="evidence" value="ECO:0007669"/>
    <property type="project" value="UniProtKB-KW"/>
</dbReference>
<comment type="subcellular location">
    <subcellularLocation>
        <location evidence="2">Chromosome</location>
        <location evidence="2">Centromere</location>
    </subcellularLocation>
    <subcellularLocation>
        <location evidence="1">Nucleus</location>
    </subcellularLocation>
</comment>
<evidence type="ECO:0000256" key="1">
    <source>
        <dbReference type="ARBA" id="ARBA00004123"/>
    </source>
</evidence>
<dbReference type="EMBL" id="JANBUO010002197">
    <property type="protein sequence ID" value="KAJ2795430.1"/>
    <property type="molecule type" value="Genomic_DNA"/>
</dbReference>
<evidence type="ECO:0000256" key="3">
    <source>
        <dbReference type="ARBA" id="ARBA00009914"/>
    </source>
</evidence>
<sequence length="143" mass="16172">MSTATPTTRPNGQSPEELQTPGSASTRKRRTHNKQDIQQRNEEQRQAMIENFDLEIEDKIRSMMVQLEADKMDLLLKADCEIAQLPKCVREMPLKTFLHEYGGEVSMAARGALSLEDQDDALFASLPETPLAIRVRRKAMASK</sequence>
<evidence type="ECO:0000256" key="7">
    <source>
        <dbReference type="ARBA" id="ARBA00023242"/>
    </source>
</evidence>
<evidence type="ECO:0000259" key="11">
    <source>
        <dbReference type="Pfam" id="PF10444"/>
    </source>
</evidence>
<dbReference type="Pfam" id="PF10444">
    <property type="entry name" value="Nbl1_Borealin_N"/>
    <property type="match status" value="1"/>
</dbReference>
<feature type="compositionally biased region" description="Polar residues" evidence="10">
    <location>
        <begin position="1"/>
        <end position="25"/>
    </location>
</feature>
<dbReference type="Proteomes" id="UP001140094">
    <property type="component" value="Unassembled WGS sequence"/>
</dbReference>
<evidence type="ECO:0000256" key="5">
    <source>
        <dbReference type="ARBA" id="ARBA00022618"/>
    </source>
</evidence>
<evidence type="ECO:0000256" key="4">
    <source>
        <dbReference type="ARBA" id="ARBA00022454"/>
    </source>
</evidence>
<dbReference type="GO" id="GO:0005634">
    <property type="term" value="C:nucleus"/>
    <property type="evidence" value="ECO:0007669"/>
    <property type="project" value="UniProtKB-SubCell"/>
</dbReference>
<dbReference type="InterPro" id="IPR018851">
    <property type="entry name" value="Borealin_N"/>
</dbReference>
<proteinExistence type="inferred from homology"/>
<keyword evidence="6" id="KW-0498">Mitosis</keyword>
<dbReference type="Gene3D" id="6.10.250.1900">
    <property type="match status" value="1"/>
</dbReference>
<feature type="region of interest" description="Disordered" evidence="10">
    <location>
        <begin position="1"/>
        <end position="43"/>
    </location>
</feature>
<protein>
    <recommendedName>
        <fullName evidence="11">Borealin N-terminal domain-containing protein</fullName>
    </recommendedName>
</protein>
<dbReference type="GO" id="GO:0000775">
    <property type="term" value="C:chromosome, centromeric region"/>
    <property type="evidence" value="ECO:0007669"/>
    <property type="project" value="UniProtKB-SubCell"/>
</dbReference>
<feature type="domain" description="Borealin N-terminal" evidence="11">
    <location>
        <begin position="44"/>
        <end position="99"/>
    </location>
</feature>
<keyword evidence="13" id="KW-1185">Reference proteome</keyword>